<name>A0A0K2UFS5_LEPSM</name>
<feature type="non-terminal residue" evidence="1">
    <location>
        <position position="1"/>
    </location>
</feature>
<dbReference type="EMBL" id="HACA01019451">
    <property type="protein sequence ID" value="CDW36812.1"/>
    <property type="molecule type" value="Transcribed_RNA"/>
</dbReference>
<dbReference type="AlphaFoldDB" id="A0A0K2UFS5"/>
<sequence>ARNKTTIDCVVPRRRTKPNESCSWKKHFVANGDLFLRQNWIVRQLFHLSILERSILRGKSQFFCLKSS</sequence>
<reference evidence="1" key="1">
    <citation type="submission" date="2014-05" db="EMBL/GenBank/DDBJ databases">
        <authorList>
            <person name="Chronopoulou M."/>
        </authorList>
    </citation>
    <scope>NUCLEOTIDE SEQUENCE</scope>
    <source>
        <tissue evidence="1">Whole organism</tissue>
    </source>
</reference>
<evidence type="ECO:0000313" key="1">
    <source>
        <dbReference type="EMBL" id="CDW36812.1"/>
    </source>
</evidence>
<protein>
    <submittedName>
        <fullName evidence="1">Uncharacterized protein</fullName>
    </submittedName>
</protein>
<accession>A0A0K2UFS5</accession>
<proteinExistence type="predicted"/>
<feature type="non-terminal residue" evidence="1">
    <location>
        <position position="68"/>
    </location>
</feature>
<organism evidence="1">
    <name type="scientific">Lepeophtheirus salmonis</name>
    <name type="common">Salmon louse</name>
    <name type="synonym">Caligus salmonis</name>
    <dbReference type="NCBI Taxonomy" id="72036"/>
    <lineage>
        <taxon>Eukaryota</taxon>
        <taxon>Metazoa</taxon>
        <taxon>Ecdysozoa</taxon>
        <taxon>Arthropoda</taxon>
        <taxon>Crustacea</taxon>
        <taxon>Multicrustacea</taxon>
        <taxon>Hexanauplia</taxon>
        <taxon>Copepoda</taxon>
        <taxon>Siphonostomatoida</taxon>
        <taxon>Caligidae</taxon>
        <taxon>Lepeophtheirus</taxon>
    </lineage>
</organism>